<comment type="similarity">
    <text evidence="10">Belongs to the TRAFAC class YlqF/YawG GTPase family. RsgA subfamily.</text>
</comment>
<protein>
    <recommendedName>
        <fullName evidence="10">Small ribosomal subunit biogenesis GTPase RsgA</fullName>
        <ecNumber evidence="10">3.6.1.-</ecNumber>
    </recommendedName>
</protein>
<evidence type="ECO:0000256" key="2">
    <source>
        <dbReference type="ARBA" id="ARBA00022517"/>
    </source>
</evidence>
<feature type="binding site" evidence="10">
    <location>
        <position position="290"/>
    </location>
    <ligand>
        <name>Zn(2+)</name>
        <dbReference type="ChEBI" id="CHEBI:29105"/>
    </ligand>
</feature>
<sequence length="362" mass="40393">MNLEHYGWNTDWQQKWLQRDRKQHVPGRIVSDFGQMYRVWTSAGEVWGEVSGKLKHEHQDRSELPAVGDWVEVQVLEQEERVIIHSVLERKTCISRQAAGVATVNEQVIASNVDTLFLVSSLNDDFNVRRMERYLIMAWNSGVTPVILLSKADLCPDAELKVAEMEGAAPGVPVHAISALEDMGRDIVSAYLGEGITVALTGSSGCGKSTIVNWLSEAGVQKTQGIREDDSRGRHTTTHRQLFLLPQGGIMADTPGMRELRLFEDEGGLAQAFSDIEEIGSQCRFADCKHEGEAGCAVREAVEAGVLEERRLSNYHKTQRELKFQAVKEARSRRKADPKGRGSKSGAPRKSSSYWTKQLMDE</sequence>
<comment type="cofactor">
    <cofactor evidence="10">
        <name>Zn(2+)</name>
        <dbReference type="ChEBI" id="CHEBI:29105"/>
    </cofactor>
    <text evidence="10">Binds 1 zinc ion per subunit.</text>
</comment>
<feature type="binding site" evidence="10">
    <location>
        <position position="288"/>
    </location>
    <ligand>
        <name>Zn(2+)</name>
        <dbReference type="ChEBI" id="CHEBI:29105"/>
    </ligand>
</feature>
<dbReference type="GO" id="GO:0019843">
    <property type="term" value="F:rRNA binding"/>
    <property type="evidence" value="ECO:0007669"/>
    <property type="project" value="UniProtKB-KW"/>
</dbReference>
<dbReference type="PANTHER" id="PTHR32120">
    <property type="entry name" value="SMALL RIBOSOMAL SUBUNIT BIOGENESIS GTPASE RSGA"/>
    <property type="match status" value="1"/>
</dbReference>
<evidence type="ECO:0000313" key="14">
    <source>
        <dbReference type="EMBL" id="OMF58363.1"/>
    </source>
</evidence>
<evidence type="ECO:0000256" key="8">
    <source>
        <dbReference type="ARBA" id="ARBA00022884"/>
    </source>
</evidence>
<comment type="caution">
    <text evidence="14">The sequence shown here is derived from an EMBL/GenBank/DDBJ whole genome shotgun (WGS) entry which is preliminary data.</text>
</comment>
<feature type="binding site" evidence="10">
    <location>
        <begin position="150"/>
        <end position="153"/>
    </location>
    <ligand>
        <name>GTP</name>
        <dbReference type="ChEBI" id="CHEBI:37565"/>
    </ligand>
</feature>
<dbReference type="STRING" id="297318.BK138_07505"/>
<evidence type="ECO:0000256" key="3">
    <source>
        <dbReference type="ARBA" id="ARBA00022723"/>
    </source>
</evidence>
<dbReference type="SUPFAM" id="SSF52540">
    <property type="entry name" value="P-loop containing nucleoside triphosphate hydrolases"/>
    <property type="match status" value="1"/>
</dbReference>
<evidence type="ECO:0000256" key="6">
    <source>
        <dbReference type="ARBA" id="ARBA00022801"/>
    </source>
</evidence>
<dbReference type="InterPro" id="IPR030378">
    <property type="entry name" value="G_CP_dom"/>
</dbReference>
<dbReference type="PROSITE" id="PS51721">
    <property type="entry name" value="G_CP"/>
    <property type="match status" value="1"/>
</dbReference>
<gene>
    <name evidence="10" type="primary">rsgA</name>
    <name evidence="14" type="ORF">BK138_07505</name>
</gene>
<keyword evidence="3 10" id="KW-0479">Metal-binding</keyword>
<keyword evidence="5 10" id="KW-0547">Nucleotide-binding</keyword>
<feature type="domain" description="EngC GTPase" evidence="12">
    <location>
        <begin position="111"/>
        <end position="258"/>
    </location>
</feature>
<dbReference type="GO" id="GO:0003924">
    <property type="term" value="F:GTPase activity"/>
    <property type="evidence" value="ECO:0007669"/>
    <property type="project" value="UniProtKB-UniRule"/>
</dbReference>
<dbReference type="GO" id="GO:0005525">
    <property type="term" value="F:GTP binding"/>
    <property type="evidence" value="ECO:0007669"/>
    <property type="project" value="UniProtKB-UniRule"/>
</dbReference>
<dbReference type="Gene3D" id="1.10.40.50">
    <property type="entry name" value="Probable gtpase engc, domain 3"/>
    <property type="match status" value="1"/>
</dbReference>
<dbReference type="InterPro" id="IPR004881">
    <property type="entry name" value="Ribosome_biogen_GTPase_RsgA"/>
</dbReference>
<feature type="binding site" evidence="10">
    <location>
        <position position="283"/>
    </location>
    <ligand>
        <name>Zn(2+)</name>
        <dbReference type="ChEBI" id="CHEBI:29105"/>
    </ligand>
</feature>
<organism evidence="14 15">
    <name type="scientific">Paenibacillus rhizosphaerae</name>
    <dbReference type="NCBI Taxonomy" id="297318"/>
    <lineage>
        <taxon>Bacteria</taxon>
        <taxon>Bacillati</taxon>
        <taxon>Bacillota</taxon>
        <taxon>Bacilli</taxon>
        <taxon>Bacillales</taxon>
        <taxon>Paenibacillaceae</taxon>
        <taxon>Paenibacillus</taxon>
    </lineage>
</organism>
<evidence type="ECO:0000256" key="4">
    <source>
        <dbReference type="ARBA" id="ARBA00022730"/>
    </source>
</evidence>
<accession>A0A1R1F2N2</accession>
<evidence type="ECO:0000313" key="15">
    <source>
        <dbReference type="Proteomes" id="UP000187172"/>
    </source>
</evidence>
<feature type="domain" description="CP-type G" evidence="13">
    <location>
        <begin position="105"/>
        <end position="260"/>
    </location>
</feature>
<dbReference type="NCBIfam" id="TIGR00157">
    <property type="entry name" value="ribosome small subunit-dependent GTPase A"/>
    <property type="match status" value="1"/>
</dbReference>
<evidence type="ECO:0000256" key="5">
    <source>
        <dbReference type="ARBA" id="ARBA00022741"/>
    </source>
</evidence>
<evidence type="ECO:0000256" key="11">
    <source>
        <dbReference type="SAM" id="MobiDB-lite"/>
    </source>
</evidence>
<dbReference type="PROSITE" id="PS50936">
    <property type="entry name" value="ENGC_GTPASE"/>
    <property type="match status" value="1"/>
</dbReference>
<keyword evidence="6 10" id="KW-0378">Hydrolase</keyword>
<keyword evidence="8 10" id="KW-0694">RNA-binding</keyword>
<dbReference type="GO" id="GO:0005737">
    <property type="term" value="C:cytoplasm"/>
    <property type="evidence" value="ECO:0007669"/>
    <property type="project" value="UniProtKB-SubCell"/>
</dbReference>
<evidence type="ECO:0000259" key="12">
    <source>
        <dbReference type="PROSITE" id="PS50936"/>
    </source>
</evidence>
<name>A0A1R1F2N2_9BACL</name>
<dbReference type="InterPro" id="IPR012340">
    <property type="entry name" value="NA-bd_OB-fold"/>
</dbReference>
<dbReference type="InterPro" id="IPR027417">
    <property type="entry name" value="P-loop_NTPase"/>
</dbReference>
<dbReference type="RefSeq" id="WP_076167882.1">
    <property type="nucleotide sequence ID" value="NZ_MRTP01000001.1"/>
</dbReference>
<feature type="compositionally biased region" description="Basic and acidic residues" evidence="11">
    <location>
        <begin position="324"/>
        <end position="340"/>
    </location>
</feature>
<dbReference type="InterPro" id="IPR010914">
    <property type="entry name" value="RsgA_GTPase_dom"/>
</dbReference>
<evidence type="ECO:0000256" key="9">
    <source>
        <dbReference type="ARBA" id="ARBA00023134"/>
    </source>
</evidence>
<feature type="binding site" evidence="10">
    <location>
        <begin position="202"/>
        <end position="210"/>
    </location>
    <ligand>
        <name>GTP</name>
        <dbReference type="ChEBI" id="CHEBI:37565"/>
    </ligand>
</feature>
<keyword evidence="2 10" id="KW-0690">Ribosome biogenesis</keyword>
<evidence type="ECO:0000256" key="10">
    <source>
        <dbReference type="HAMAP-Rule" id="MF_01820"/>
    </source>
</evidence>
<keyword evidence="15" id="KW-1185">Reference proteome</keyword>
<comment type="function">
    <text evidence="10">One of several proteins that assist in the late maturation steps of the functional core of the 30S ribosomal subunit. Helps release RbfA from mature subunits. May play a role in the assembly of ribosomal proteins into the subunit. Circularly permuted GTPase that catalyzes slow GTP hydrolysis, GTPase activity is stimulated by the 30S ribosomal subunit.</text>
</comment>
<dbReference type="Gene3D" id="3.40.50.300">
    <property type="entry name" value="P-loop containing nucleotide triphosphate hydrolases"/>
    <property type="match status" value="1"/>
</dbReference>
<dbReference type="PANTHER" id="PTHR32120:SF10">
    <property type="entry name" value="SMALL RIBOSOMAL SUBUNIT BIOGENESIS GTPASE RSGA"/>
    <property type="match status" value="1"/>
</dbReference>
<dbReference type="Pfam" id="PF03193">
    <property type="entry name" value="RsgA_GTPase"/>
    <property type="match status" value="1"/>
</dbReference>
<dbReference type="GO" id="GO:0042274">
    <property type="term" value="P:ribosomal small subunit biogenesis"/>
    <property type="evidence" value="ECO:0007669"/>
    <property type="project" value="UniProtKB-UniRule"/>
</dbReference>
<keyword evidence="7 10" id="KW-0862">Zinc</keyword>
<keyword evidence="4 10" id="KW-0699">rRNA-binding</keyword>
<keyword evidence="9 10" id="KW-0342">GTP-binding</keyword>
<dbReference type="Gene3D" id="2.40.50.140">
    <property type="entry name" value="Nucleic acid-binding proteins"/>
    <property type="match status" value="1"/>
</dbReference>
<dbReference type="HAMAP" id="MF_01820">
    <property type="entry name" value="GTPase_RsgA"/>
    <property type="match status" value="1"/>
</dbReference>
<keyword evidence="1 10" id="KW-0963">Cytoplasm</keyword>
<comment type="subcellular location">
    <subcellularLocation>
        <location evidence="10">Cytoplasm</location>
    </subcellularLocation>
</comment>
<proteinExistence type="inferred from homology"/>
<feature type="binding site" evidence="10">
    <location>
        <position position="296"/>
    </location>
    <ligand>
        <name>Zn(2+)</name>
        <dbReference type="ChEBI" id="CHEBI:29105"/>
    </ligand>
</feature>
<dbReference type="Proteomes" id="UP000187172">
    <property type="component" value="Unassembled WGS sequence"/>
</dbReference>
<comment type="subunit">
    <text evidence="10">Monomer. Associates with 30S ribosomal subunit, binds 16S rRNA.</text>
</comment>
<reference evidence="14 15" key="1">
    <citation type="submission" date="2016-11" db="EMBL/GenBank/DDBJ databases">
        <title>Paenibacillus species isolates.</title>
        <authorList>
            <person name="Beno S.M."/>
        </authorList>
    </citation>
    <scope>NUCLEOTIDE SEQUENCE [LARGE SCALE GENOMIC DNA]</scope>
    <source>
        <strain evidence="14 15">FSL R5-0378</strain>
    </source>
</reference>
<dbReference type="GO" id="GO:0046872">
    <property type="term" value="F:metal ion binding"/>
    <property type="evidence" value="ECO:0007669"/>
    <property type="project" value="UniProtKB-KW"/>
</dbReference>
<dbReference type="EMBL" id="MRTP01000001">
    <property type="protein sequence ID" value="OMF58363.1"/>
    <property type="molecule type" value="Genomic_DNA"/>
</dbReference>
<evidence type="ECO:0000259" key="13">
    <source>
        <dbReference type="PROSITE" id="PS51721"/>
    </source>
</evidence>
<dbReference type="EC" id="3.6.1.-" evidence="10"/>
<evidence type="ECO:0000256" key="7">
    <source>
        <dbReference type="ARBA" id="ARBA00022833"/>
    </source>
</evidence>
<dbReference type="AlphaFoldDB" id="A0A1R1F2N2"/>
<dbReference type="CDD" id="cd01854">
    <property type="entry name" value="YjeQ_EngC"/>
    <property type="match status" value="1"/>
</dbReference>
<feature type="region of interest" description="Disordered" evidence="11">
    <location>
        <begin position="324"/>
        <end position="362"/>
    </location>
</feature>
<dbReference type="SUPFAM" id="SSF50249">
    <property type="entry name" value="Nucleic acid-binding proteins"/>
    <property type="match status" value="1"/>
</dbReference>
<evidence type="ECO:0000256" key="1">
    <source>
        <dbReference type="ARBA" id="ARBA00022490"/>
    </source>
</evidence>